<proteinExistence type="inferred from homology"/>
<comment type="subcellular location">
    <subcellularLocation>
        <location evidence="1">Cell inner membrane</location>
        <topology evidence="1">Single-pass membrane protein</topology>
    </subcellularLocation>
</comment>
<evidence type="ECO:0000256" key="1">
    <source>
        <dbReference type="ARBA" id="ARBA00004377"/>
    </source>
</evidence>
<keyword evidence="7 10" id="KW-0812">Transmembrane</keyword>
<evidence type="ECO:0000256" key="6">
    <source>
        <dbReference type="ARBA" id="ARBA00022519"/>
    </source>
</evidence>
<dbReference type="Gene3D" id="3.30.700.10">
    <property type="entry name" value="Glycoprotein, Type 4 Pilin"/>
    <property type="match status" value="1"/>
</dbReference>
<evidence type="ECO:0000256" key="8">
    <source>
        <dbReference type="ARBA" id="ARBA00022989"/>
    </source>
</evidence>
<dbReference type="SUPFAM" id="SSF54523">
    <property type="entry name" value="Pili subunits"/>
    <property type="match status" value="1"/>
</dbReference>
<evidence type="ECO:0000256" key="9">
    <source>
        <dbReference type="ARBA" id="ARBA00023136"/>
    </source>
</evidence>
<dbReference type="PANTHER" id="PTHR30093">
    <property type="entry name" value="GENERAL SECRETION PATHWAY PROTEIN G"/>
    <property type="match status" value="1"/>
</dbReference>
<keyword evidence="8 10" id="KW-1133">Transmembrane helix</keyword>
<dbReference type="GO" id="GO:0005886">
    <property type="term" value="C:plasma membrane"/>
    <property type="evidence" value="ECO:0007669"/>
    <property type="project" value="UniProtKB-SubCell"/>
</dbReference>
<dbReference type="Proteomes" id="UP000494115">
    <property type="component" value="Unassembled WGS sequence"/>
</dbReference>
<keyword evidence="4" id="KW-1003">Cell membrane</keyword>
<dbReference type="InterPro" id="IPR010054">
    <property type="entry name" value="Type2_sec_GspG"/>
</dbReference>
<gene>
    <name evidence="12" type="primary">xcpT_1</name>
    <name evidence="12" type="ORF">LMG28138_00118</name>
</gene>
<feature type="domain" description="Type II secretion system protein GspG C-terminal" evidence="11">
    <location>
        <begin position="40"/>
        <end position="145"/>
    </location>
</feature>
<dbReference type="InterPro" id="IPR045584">
    <property type="entry name" value="Pilin-like"/>
</dbReference>
<evidence type="ECO:0000256" key="3">
    <source>
        <dbReference type="ARBA" id="ARBA00020042"/>
    </source>
</evidence>
<evidence type="ECO:0000259" key="11">
    <source>
        <dbReference type="Pfam" id="PF08334"/>
    </source>
</evidence>
<organism evidence="12 13">
    <name type="scientific">Pararobbsia alpina</name>
    <dbReference type="NCBI Taxonomy" id="621374"/>
    <lineage>
        <taxon>Bacteria</taxon>
        <taxon>Pseudomonadati</taxon>
        <taxon>Pseudomonadota</taxon>
        <taxon>Betaproteobacteria</taxon>
        <taxon>Burkholderiales</taxon>
        <taxon>Burkholderiaceae</taxon>
        <taxon>Pararobbsia</taxon>
    </lineage>
</organism>
<evidence type="ECO:0000256" key="2">
    <source>
        <dbReference type="ARBA" id="ARBA00009984"/>
    </source>
</evidence>
<accession>A0A6S7AUS9</accession>
<evidence type="ECO:0000313" key="13">
    <source>
        <dbReference type="Proteomes" id="UP000494115"/>
    </source>
</evidence>
<dbReference type="NCBIfam" id="TIGR02532">
    <property type="entry name" value="IV_pilin_GFxxxE"/>
    <property type="match status" value="1"/>
</dbReference>
<name>A0A6S7AUS9_9BURK</name>
<protein>
    <recommendedName>
        <fullName evidence="3">Type II secretion system core protein G</fullName>
    </recommendedName>
</protein>
<evidence type="ECO:0000313" key="12">
    <source>
        <dbReference type="EMBL" id="CAB3776279.1"/>
    </source>
</evidence>
<dbReference type="Pfam" id="PF07963">
    <property type="entry name" value="N_methyl"/>
    <property type="match status" value="1"/>
</dbReference>
<reference evidence="12 13" key="1">
    <citation type="submission" date="2020-04" db="EMBL/GenBank/DDBJ databases">
        <authorList>
            <person name="De Canck E."/>
        </authorList>
    </citation>
    <scope>NUCLEOTIDE SEQUENCE [LARGE SCALE GENOMIC DNA]</scope>
    <source>
        <strain evidence="12 13">LMG 28138</strain>
    </source>
</reference>
<sequence length="146" mass="16067">MCHSLNRPVGARKQRGFTLLELLVVLLIIAMLAGYVGPRLFVEVDKAKIKTASSQMKSLADALDHYRLDVGQYPSAEHGLEALTNRPADADAQWQGPYLNKAVPDDPWGRDYVYQVPGTQEREFDLMSHGADGKPGGSGMNADIVW</sequence>
<comment type="similarity">
    <text evidence="2">Belongs to the GSP G family.</text>
</comment>
<evidence type="ECO:0000256" key="7">
    <source>
        <dbReference type="ARBA" id="ARBA00022692"/>
    </source>
</evidence>
<dbReference type="InterPro" id="IPR012902">
    <property type="entry name" value="N_methyl_site"/>
</dbReference>
<dbReference type="AlphaFoldDB" id="A0A6S7AUS9"/>
<dbReference type="EMBL" id="CADIKM010000001">
    <property type="protein sequence ID" value="CAB3776279.1"/>
    <property type="molecule type" value="Genomic_DNA"/>
</dbReference>
<dbReference type="Pfam" id="PF08334">
    <property type="entry name" value="T2SSG"/>
    <property type="match status" value="1"/>
</dbReference>
<dbReference type="NCBIfam" id="TIGR01710">
    <property type="entry name" value="typeII_sec_gspG"/>
    <property type="match status" value="1"/>
</dbReference>
<dbReference type="PANTHER" id="PTHR30093:SF45">
    <property type="entry name" value="TYPE II SECRETION SYSTEM CORE PROTEIN G"/>
    <property type="match status" value="1"/>
</dbReference>
<dbReference type="InterPro" id="IPR000983">
    <property type="entry name" value="Bac_GSPG_pilin"/>
</dbReference>
<evidence type="ECO:0000256" key="10">
    <source>
        <dbReference type="SAM" id="Phobius"/>
    </source>
</evidence>
<keyword evidence="6" id="KW-0997">Cell inner membrane</keyword>
<dbReference type="RefSeq" id="WP_175102686.1">
    <property type="nucleotide sequence ID" value="NZ_CADIKM010000001.1"/>
</dbReference>
<evidence type="ECO:0000256" key="4">
    <source>
        <dbReference type="ARBA" id="ARBA00022475"/>
    </source>
</evidence>
<keyword evidence="13" id="KW-1185">Reference proteome</keyword>
<dbReference type="GO" id="GO:0015627">
    <property type="term" value="C:type II protein secretion system complex"/>
    <property type="evidence" value="ECO:0007669"/>
    <property type="project" value="InterPro"/>
</dbReference>
<keyword evidence="9 10" id="KW-0472">Membrane</keyword>
<dbReference type="GO" id="GO:0015628">
    <property type="term" value="P:protein secretion by the type II secretion system"/>
    <property type="evidence" value="ECO:0007669"/>
    <property type="project" value="InterPro"/>
</dbReference>
<feature type="transmembrane region" description="Helical" evidence="10">
    <location>
        <begin position="16"/>
        <end position="36"/>
    </location>
</feature>
<dbReference type="InterPro" id="IPR013545">
    <property type="entry name" value="T2SS_protein-GspG_C"/>
</dbReference>
<keyword evidence="5" id="KW-0488">Methylation</keyword>
<dbReference type="PRINTS" id="PR00813">
    <property type="entry name" value="BCTERIALGSPG"/>
</dbReference>
<evidence type="ECO:0000256" key="5">
    <source>
        <dbReference type="ARBA" id="ARBA00022481"/>
    </source>
</evidence>